<dbReference type="GO" id="GO:0047310">
    <property type="term" value="F:glutamine-scyllo-inositol transaminase activity"/>
    <property type="evidence" value="ECO:0007669"/>
    <property type="project" value="UniProtKB-EC"/>
</dbReference>
<dbReference type="InterPro" id="IPR000653">
    <property type="entry name" value="DegT/StrS_aminotransferase"/>
</dbReference>
<dbReference type="CDD" id="cd00616">
    <property type="entry name" value="AHBA_syn"/>
    <property type="match status" value="1"/>
</dbReference>
<sequence length="372" mass="41821">MRRISLMEPILTEEMINSAVNALKNERFLKGKSVNEFENYFSEFTGVNHAIAVNSGTTALHLSLIAMGIKSGDYVITTSATFIATANAIAYLHAKPVFVDISIDTYNIDPQGIEDAVRKHGDKVKAIVPVHLYGYPCEIDAILEIAEKCGLKVLEDACQAHGAMYRGQKVGSFGDAGAFSFYPSKNMTVAGDGGMITTNNEEIAEIVRSLRDVGRSKAHQYLHEYIGYTARMNTVNAAIGKIQVKYLEEWNEARRRIAKEYNRKLDGMGDIILPPKCSSKIKPVYHLYVIRTQYRDSLKEFLESRGVECGIHYPIPVHLQPPYRKIGYHEGMFPNTEKWAKEVLSLPMHPNLSNTDIEYIVTCIEDFFRVVK</sequence>
<keyword evidence="1 3" id="KW-0663">Pyridoxal phosphate</keyword>
<dbReference type="AlphaFoldDB" id="F2KQM6"/>
<dbReference type="GO" id="GO:0030170">
    <property type="term" value="F:pyridoxal phosphate binding"/>
    <property type="evidence" value="ECO:0007669"/>
    <property type="project" value="TreeGrafter"/>
</dbReference>
<evidence type="ECO:0000313" key="4">
    <source>
        <dbReference type="EMBL" id="AEA46588.1"/>
    </source>
</evidence>
<keyword evidence="4" id="KW-0032">Aminotransferase</keyword>
<evidence type="ECO:0000313" key="5">
    <source>
        <dbReference type="Proteomes" id="UP000008136"/>
    </source>
</evidence>
<keyword evidence="4" id="KW-0808">Transferase</keyword>
<organism evidence="4 5">
    <name type="scientific">Archaeoglobus veneficus (strain DSM 11195 / SNP6)</name>
    <dbReference type="NCBI Taxonomy" id="693661"/>
    <lineage>
        <taxon>Archaea</taxon>
        <taxon>Methanobacteriati</taxon>
        <taxon>Methanobacteriota</taxon>
        <taxon>Archaeoglobi</taxon>
        <taxon>Archaeoglobales</taxon>
        <taxon>Archaeoglobaceae</taxon>
        <taxon>Archaeoglobus</taxon>
    </lineage>
</organism>
<protein>
    <submittedName>
        <fullName evidence="4">Glutamine--scyllo-inositol transaminase</fullName>
        <ecNumber evidence="4">2.6.1.50</ecNumber>
    </submittedName>
</protein>
<gene>
    <name evidence="4" type="ordered locus">Arcve_0565</name>
</gene>
<dbReference type="KEGG" id="ave:Arcve_0565"/>
<proteinExistence type="inferred from homology"/>
<comment type="similarity">
    <text evidence="2 3">Belongs to the DegT/DnrJ/EryC1 family.</text>
</comment>
<evidence type="ECO:0000256" key="3">
    <source>
        <dbReference type="RuleBase" id="RU004508"/>
    </source>
</evidence>
<reference evidence="4 5" key="1">
    <citation type="submission" date="2011-03" db="EMBL/GenBank/DDBJ databases">
        <title>The complete genome of Archaeoglobus veneficus SNP6.</title>
        <authorList>
            <consortium name="US DOE Joint Genome Institute (JGI-PGF)"/>
            <person name="Lucas S."/>
            <person name="Copeland A."/>
            <person name="Lapidus A."/>
            <person name="Bruce D."/>
            <person name="Goodwin L."/>
            <person name="Pitluck S."/>
            <person name="Kyrpides N."/>
            <person name="Mavromatis K."/>
            <person name="Pagani I."/>
            <person name="Ivanova N."/>
            <person name="Mikhailova N."/>
            <person name="Lu M."/>
            <person name="Detter J.C."/>
            <person name="Tapia R."/>
            <person name="Han C."/>
            <person name="Land M."/>
            <person name="Hauser L."/>
            <person name="Markowitz V."/>
            <person name="Cheng J.-F."/>
            <person name="Hugenholtz P."/>
            <person name="Woyke T."/>
            <person name="Wu D."/>
            <person name="Spring S."/>
            <person name="Brambilla E."/>
            <person name="Klenk H.-P."/>
            <person name="Eisen J.A."/>
        </authorList>
    </citation>
    <scope>NUCLEOTIDE SEQUENCE [LARGE SCALE GENOMIC DNA]</scope>
    <source>
        <strain>SNP6</strain>
    </source>
</reference>
<dbReference type="EMBL" id="CP002588">
    <property type="protein sequence ID" value="AEA46588.1"/>
    <property type="molecule type" value="Genomic_DNA"/>
</dbReference>
<dbReference type="HOGENOM" id="CLU_033332_7_2_2"/>
<evidence type="ECO:0000256" key="2">
    <source>
        <dbReference type="ARBA" id="ARBA00037999"/>
    </source>
</evidence>
<evidence type="ECO:0000256" key="1">
    <source>
        <dbReference type="ARBA" id="ARBA00022898"/>
    </source>
</evidence>
<dbReference type="Pfam" id="PF01041">
    <property type="entry name" value="DegT_DnrJ_EryC1"/>
    <property type="match status" value="1"/>
</dbReference>
<dbReference type="Gene3D" id="3.90.1150.10">
    <property type="entry name" value="Aspartate Aminotransferase, domain 1"/>
    <property type="match status" value="1"/>
</dbReference>
<dbReference type="SUPFAM" id="SSF53383">
    <property type="entry name" value="PLP-dependent transferases"/>
    <property type="match status" value="1"/>
</dbReference>
<dbReference type="InterPro" id="IPR015421">
    <property type="entry name" value="PyrdxlP-dep_Trfase_major"/>
</dbReference>
<dbReference type="PIRSF" id="PIRSF000390">
    <property type="entry name" value="PLP_StrS"/>
    <property type="match status" value="1"/>
</dbReference>
<dbReference type="STRING" id="693661.Arcve_0565"/>
<keyword evidence="5" id="KW-1185">Reference proteome</keyword>
<accession>F2KQM6</accession>
<dbReference type="eggNOG" id="arCOG00118">
    <property type="taxonomic scope" value="Archaea"/>
</dbReference>
<dbReference type="PANTHER" id="PTHR30244:SF36">
    <property type="entry name" value="3-OXO-GLUCOSE-6-PHOSPHATE:GLUTAMATE AMINOTRANSFERASE"/>
    <property type="match status" value="1"/>
</dbReference>
<dbReference type="InterPro" id="IPR015424">
    <property type="entry name" value="PyrdxlP-dep_Trfase"/>
</dbReference>
<dbReference type="EC" id="2.6.1.50" evidence="4"/>
<name>F2KQM6_ARCVS</name>
<dbReference type="InterPro" id="IPR015422">
    <property type="entry name" value="PyrdxlP-dep_Trfase_small"/>
</dbReference>
<dbReference type="PANTHER" id="PTHR30244">
    <property type="entry name" value="TRANSAMINASE"/>
    <property type="match status" value="1"/>
</dbReference>
<dbReference type="GO" id="GO:0000271">
    <property type="term" value="P:polysaccharide biosynthetic process"/>
    <property type="evidence" value="ECO:0007669"/>
    <property type="project" value="TreeGrafter"/>
</dbReference>
<dbReference type="Gene3D" id="3.40.640.10">
    <property type="entry name" value="Type I PLP-dependent aspartate aminotransferase-like (Major domain)"/>
    <property type="match status" value="1"/>
</dbReference>
<dbReference type="Proteomes" id="UP000008136">
    <property type="component" value="Chromosome"/>
</dbReference>